<name>A0ABU0A347_9BACI</name>
<proteinExistence type="predicted"/>
<dbReference type="PROSITE" id="PS00934">
    <property type="entry name" value="GLYOXALASE_I_1"/>
    <property type="match status" value="1"/>
</dbReference>
<keyword evidence="1" id="KW-0479">Metal-binding</keyword>
<dbReference type="SUPFAM" id="SSF54593">
    <property type="entry name" value="Glyoxalase/Bleomycin resistance protein/Dihydroxybiphenyl dioxygenase"/>
    <property type="match status" value="1"/>
</dbReference>
<dbReference type="PANTHER" id="PTHR46142">
    <property type="match status" value="1"/>
</dbReference>
<sequence>MISYESLHHVSLSVKDIDVSKRFYGEVLGLEELERPNFDFKGAWYSVGVQQLHLIESKNKELISGIGQINTRATHFALRVTNYYETVSWLKENGVEIVEKPNSTSGFAQIFCCDPDGYIIEFNVEQGDLI</sequence>
<organism evidence="3 4">
    <name type="scientific">Evansella vedderi</name>
    <dbReference type="NCBI Taxonomy" id="38282"/>
    <lineage>
        <taxon>Bacteria</taxon>
        <taxon>Bacillati</taxon>
        <taxon>Bacillota</taxon>
        <taxon>Bacilli</taxon>
        <taxon>Bacillales</taxon>
        <taxon>Bacillaceae</taxon>
        <taxon>Evansella</taxon>
    </lineage>
</organism>
<dbReference type="Gene3D" id="3.10.180.10">
    <property type="entry name" value="2,3-Dihydroxybiphenyl 1,2-Dioxygenase, domain 1"/>
    <property type="match status" value="1"/>
</dbReference>
<protein>
    <submittedName>
        <fullName evidence="3">Catechol 2,3-dioxygenase-like lactoylglutathione lyase family enzyme</fullName>
    </submittedName>
</protein>
<dbReference type="EMBL" id="JAUSUG010000037">
    <property type="protein sequence ID" value="MDQ0257913.1"/>
    <property type="molecule type" value="Genomic_DNA"/>
</dbReference>
<dbReference type="Pfam" id="PF00903">
    <property type="entry name" value="Glyoxalase"/>
    <property type="match status" value="1"/>
</dbReference>
<reference evidence="3 4" key="1">
    <citation type="submission" date="2023-07" db="EMBL/GenBank/DDBJ databases">
        <title>Genomic Encyclopedia of Type Strains, Phase IV (KMG-IV): sequencing the most valuable type-strain genomes for metagenomic binning, comparative biology and taxonomic classification.</title>
        <authorList>
            <person name="Goeker M."/>
        </authorList>
    </citation>
    <scope>NUCLEOTIDE SEQUENCE [LARGE SCALE GENOMIC DNA]</scope>
    <source>
        <strain evidence="3 4">DSM 9768</strain>
    </source>
</reference>
<evidence type="ECO:0000313" key="4">
    <source>
        <dbReference type="Proteomes" id="UP001230005"/>
    </source>
</evidence>
<dbReference type="PROSITE" id="PS51819">
    <property type="entry name" value="VOC"/>
    <property type="match status" value="1"/>
</dbReference>
<dbReference type="InterPro" id="IPR029068">
    <property type="entry name" value="Glyas_Bleomycin-R_OHBP_Dase"/>
</dbReference>
<dbReference type="InterPro" id="IPR004360">
    <property type="entry name" value="Glyas_Fos-R_dOase_dom"/>
</dbReference>
<dbReference type="Proteomes" id="UP001230005">
    <property type="component" value="Unassembled WGS sequence"/>
</dbReference>
<feature type="domain" description="VOC" evidence="2">
    <location>
        <begin position="6"/>
        <end position="125"/>
    </location>
</feature>
<accession>A0ABU0A347</accession>
<evidence type="ECO:0000256" key="1">
    <source>
        <dbReference type="ARBA" id="ARBA00022723"/>
    </source>
</evidence>
<dbReference type="InterPro" id="IPR037523">
    <property type="entry name" value="VOC_core"/>
</dbReference>
<dbReference type="InterPro" id="IPR018146">
    <property type="entry name" value="Glyoxalase_1_CS"/>
</dbReference>
<dbReference type="PANTHER" id="PTHR46142:SF3">
    <property type="entry name" value="F18B13.24 PROTEIN"/>
    <property type="match status" value="1"/>
</dbReference>
<evidence type="ECO:0000259" key="2">
    <source>
        <dbReference type="PROSITE" id="PS51819"/>
    </source>
</evidence>
<dbReference type="RefSeq" id="WP_307332394.1">
    <property type="nucleotide sequence ID" value="NZ_JAUSUG010000037.1"/>
</dbReference>
<evidence type="ECO:0000313" key="3">
    <source>
        <dbReference type="EMBL" id="MDQ0257913.1"/>
    </source>
</evidence>
<keyword evidence="4" id="KW-1185">Reference proteome</keyword>
<comment type="caution">
    <text evidence="3">The sequence shown here is derived from an EMBL/GenBank/DDBJ whole genome shotgun (WGS) entry which is preliminary data.</text>
</comment>
<gene>
    <name evidence="3" type="ORF">J2S74_005376</name>
</gene>